<reference evidence="1 2" key="1">
    <citation type="journal article" date="2021" name="Hortic Res">
        <title>High-quality reference genome and annotation aids understanding of berry development for evergreen blueberry (Vaccinium darrowii).</title>
        <authorList>
            <person name="Yu J."/>
            <person name="Hulse-Kemp A.M."/>
            <person name="Babiker E."/>
            <person name="Staton M."/>
        </authorList>
    </citation>
    <scope>NUCLEOTIDE SEQUENCE [LARGE SCALE GENOMIC DNA]</scope>
    <source>
        <strain evidence="2">cv. NJ 8807/NJ 8810</strain>
        <tissue evidence="1">Young leaf</tissue>
    </source>
</reference>
<accession>A0ACB7XHP8</accession>
<protein>
    <submittedName>
        <fullName evidence="1">Uncharacterized protein</fullName>
    </submittedName>
</protein>
<organism evidence="1 2">
    <name type="scientific">Vaccinium darrowii</name>
    <dbReference type="NCBI Taxonomy" id="229202"/>
    <lineage>
        <taxon>Eukaryota</taxon>
        <taxon>Viridiplantae</taxon>
        <taxon>Streptophyta</taxon>
        <taxon>Embryophyta</taxon>
        <taxon>Tracheophyta</taxon>
        <taxon>Spermatophyta</taxon>
        <taxon>Magnoliopsida</taxon>
        <taxon>eudicotyledons</taxon>
        <taxon>Gunneridae</taxon>
        <taxon>Pentapetalae</taxon>
        <taxon>asterids</taxon>
        <taxon>Ericales</taxon>
        <taxon>Ericaceae</taxon>
        <taxon>Vaccinioideae</taxon>
        <taxon>Vaccinieae</taxon>
        <taxon>Vaccinium</taxon>
    </lineage>
</organism>
<name>A0ACB7XHP8_9ERIC</name>
<sequence>MLESVLIEVALPSRIFPFQLRNTTAAVLRRLEFAKAISQFALHLSLSGALQVDTSSWICGLSLWTLRISRDFKNSISEWRKEFMCEAFEARKKIWEQIESGNTEKVVKKATKNKNDSCPYSISLLGVRVLRSWTNSGSSVWIDIGISYNDCAEADKCSSRALCQDITVKE</sequence>
<evidence type="ECO:0000313" key="1">
    <source>
        <dbReference type="EMBL" id="KAH7840187.1"/>
    </source>
</evidence>
<keyword evidence="2" id="KW-1185">Reference proteome</keyword>
<comment type="caution">
    <text evidence="1">The sequence shown here is derived from an EMBL/GenBank/DDBJ whole genome shotgun (WGS) entry which is preliminary data.</text>
</comment>
<dbReference type="Proteomes" id="UP000828048">
    <property type="component" value="Chromosome 10"/>
</dbReference>
<evidence type="ECO:0000313" key="2">
    <source>
        <dbReference type="Proteomes" id="UP000828048"/>
    </source>
</evidence>
<proteinExistence type="predicted"/>
<gene>
    <name evidence="1" type="ORF">Vadar_013899</name>
</gene>
<dbReference type="EMBL" id="CM037160">
    <property type="protein sequence ID" value="KAH7840187.1"/>
    <property type="molecule type" value="Genomic_DNA"/>
</dbReference>